<keyword evidence="4" id="KW-1185">Reference proteome</keyword>
<dbReference type="EMBL" id="CP017831">
    <property type="protein sequence ID" value="AOZ95494.1"/>
    <property type="molecule type" value="Genomic_DNA"/>
</dbReference>
<protein>
    <submittedName>
        <fullName evidence="3">Short chain dehydrogenase/reductase</fullName>
    </submittedName>
</protein>
<evidence type="ECO:0000256" key="2">
    <source>
        <dbReference type="ARBA" id="ARBA00023221"/>
    </source>
</evidence>
<dbReference type="InterPro" id="IPR002347">
    <property type="entry name" value="SDR_fam"/>
</dbReference>
<dbReference type="PANTHER" id="PTHR42879">
    <property type="entry name" value="3-OXOACYL-(ACYL-CARRIER-PROTEIN) REDUCTASE"/>
    <property type="match status" value="1"/>
</dbReference>
<dbReference type="GO" id="GO:0008202">
    <property type="term" value="P:steroid metabolic process"/>
    <property type="evidence" value="ECO:0007669"/>
    <property type="project" value="UniProtKB-KW"/>
</dbReference>
<dbReference type="Gene3D" id="3.40.50.720">
    <property type="entry name" value="NAD(P)-binding Rossmann-like Domain"/>
    <property type="match status" value="1"/>
</dbReference>
<dbReference type="CDD" id="cd05233">
    <property type="entry name" value="SDR_c"/>
    <property type="match status" value="1"/>
</dbReference>
<reference evidence="4" key="1">
    <citation type="submission" date="2016-10" db="EMBL/GenBank/DDBJ databases">
        <title>The complete genome sequence of the rumen bacterium Butyrivibrio hungatei MB2003.</title>
        <authorList>
            <person name="Palevich N."/>
            <person name="Kelly W.J."/>
            <person name="Leahy S.C."/>
            <person name="Altermann E."/>
            <person name="Rakonjac J."/>
            <person name="Attwood G.T."/>
        </authorList>
    </citation>
    <scope>NUCLEOTIDE SEQUENCE [LARGE SCALE GENOMIC DNA]</scope>
    <source>
        <strain evidence="4">MB2003</strain>
    </source>
</reference>
<accession>A0A1D9NZ98</accession>
<evidence type="ECO:0000256" key="1">
    <source>
        <dbReference type="ARBA" id="ARBA00006484"/>
    </source>
</evidence>
<name>A0A1D9NZ98_9FIRM</name>
<comment type="similarity">
    <text evidence="1">Belongs to the short-chain dehydrogenases/reductases (SDR) family.</text>
</comment>
<dbReference type="OrthoDB" id="9803333at2"/>
<dbReference type="PANTHER" id="PTHR42879:SF2">
    <property type="entry name" value="3-OXOACYL-[ACYL-CARRIER-PROTEIN] REDUCTASE FABG"/>
    <property type="match status" value="1"/>
</dbReference>
<dbReference type="Proteomes" id="UP000179284">
    <property type="component" value="Chromosome I"/>
</dbReference>
<evidence type="ECO:0000313" key="4">
    <source>
        <dbReference type="Proteomes" id="UP000179284"/>
    </source>
</evidence>
<dbReference type="InterPro" id="IPR050259">
    <property type="entry name" value="SDR"/>
</dbReference>
<keyword evidence="2" id="KW-0753">Steroid metabolism</keyword>
<dbReference type="KEGG" id="bhu:bhn_I0460"/>
<dbReference type="PRINTS" id="PR00081">
    <property type="entry name" value="GDHRDH"/>
</dbReference>
<evidence type="ECO:0000313" key="3">
    <source>
        <dbReference type="EMBL" id="AOZ95494.1"/>
    </source>
</evidence>
<organism evidence="3 4">
    <name type="scientific">Butyrivibrio hungatei</name>
    <dbReference type="NCBI Taxonomy" id="185008"/>
    <lineage>
        <taxon>Bacteria</taxon>
        <taxon>Bacillati</taxon>
        <taxon>Bacillota</taxon>
        <taxon>Clostridia</taxon>
        <taxon>Lachnospirales</taxon>
        <taxon>Lachnospiraceae</taxon>
        <taxon>Butyrivibrio</taxon>
    </lineage>
</organism>
<dbReference type="RefSeq" id="WP_071175267.1">
    <property type="nucleotide sequence ID" value="NZ_CP017831.1"/>
</dbReference>
<dbReference type="Pfam" id="PF13561">
    <property type="entry name" value="adh_short_C2"/>
    <property type="match status" value="1"/>
</dbReference>
<gene>
    <name evidence="3" type="ORF">bhn_I0460</name>
</gene>
<dbReference type="SUPFAM" id="SSF51735">
    <property type="entry name" value="NAD(P)-binding Rossmann-fold domains"/>
    <property type="match status" value="1"/>
</dbReference>
<dbReference type="InterPro" id="IPR036291">
    <property type="entry name" value="NAD(P)-bd_dom_sf"/>
</dbReference>
<proteinExistence type="inferred from homology"/>
<dbReference type="AlphaFoldDB" id="A0A1D9NZ98"/>
<keyword evidence="2" id="KW-0443">Lipid metabolism</keyword>
<sequence>MPENRKLLLTGASSDVAKELLKKIGCNYSHIIAIYNHSSDNIQELQSLFGDKVLPQKVDLSNLEEIDALMKRLKEDDLLPDHLIHLAAGKIHNVKFEKECLGNFEDSINVSLRSIIKILLMSIPHMKKQKYGKIVFMLTSGVLNMPPKYQSAYVVPKYALLGLMRELSIEYAGKGITVNAVSPDMMETKFLSEVPDLIIQANAANSPAGRNIMISEVVPAFEYLLSDGADAVTGVNIPVTGGKV</sequence>